<proteinExistence type="predicted"/>
<name>A0A8H7PZ57_9FUNG</name>
<evidence type="ECO:0000256" key="6">
    <source>
        <dbReference type="SAM" id="MobiDB-lite"/>
    </source>
</evidence>
<dbReference type="GO" id="GO:0003677">
    <property type="term" value="F:DNA binding"/>
    <property type="evidence" value="ECO:0007669"/>
    <property type="project" value="InterPro"/>
</dbReference>
<dbReference type="GO" id="GO:0000981">
    <property type="term" value="F:DNA-binding transcription factor activity, RNA polymerase II-specific"/>
    <property type="evidence" value="ECO:0007669"/>
    <property type="project" value="InterPro"/>
</dbReference>
<dbReference type="Pfam" id="PF00172">
    <property type="entry name" value="Zn_clus"/>
    <property type="match status" value="1"/>
</dbReference>
<evidence type="ECO:0000313" key="9">
    <source>
        <dbReference type="Proteomes" id="UP000612746"/>
    </source>
</evidence>
<organism evidence="8 9">
    <name type="scientific">Umbelopsis vinacea</name>
    <dbReference type="NCBI Taxonomy" id="44442"/>
    <lineage>
        <taxon>Eukaryota</taxon>
        <taxon>Fungi</taxon>
        <taxon>Fungi incertae sedis</taxon>
        <taxon>Mucoromycota</taxon>
        <taxon>Mucoromycotina</taxon>
        <taxon>Umbelopsidomycetes</taxon>
        <taxon>Umbelopsidales</taxon>
        <taxon>Umbelopsidaceae</taxon>
        <taxon>Umbelopsis</taxon>
    </lineage>
</organism>
<sequence>MEVERRPRNTACRHCKSRKRKCIRERRKPCKLCLQIGQTCSAYVEEVGKSNPRIVELQQLDGGKDIYNDPLLEHFVKLFFRFIHDPVLTIFHKPTFMMLFHQGKIKSYILYAIAALAARFSTDPSLQNIDPRDRGANYYAIGTRLLKIDIDEISIDTIHGCMLISHYCSGYNLVEQEAVYVGVAIRIGHLLHLQEEPDTGDAVQDETLRRAWSILFAADRWSALGNRIPRITGFEYTTDRQPARKPMPDIDFLQLTSDTPRKEYTLGIWAPNRDLHDIASSIHTHQLAVLYNPTSPEASLSRIDEIAMDLQNWQNRLPPNFAFNTQNVYLQSSLSYGAIFLGTHLSFHYNYVVLLYQFLSYADSQSREYADQLEYHASKISEIIRWSNKIPNCRLLYSVVAHILVISSSVHLHTLLYGEGKAAKQAKDDLDTNFEHIMTLRRLWPAVDVSAARLRVFEAACLTSYQNTWRMDRWLVKFLLHHTTYMDEDRRDEPMEALPSYPEIRRDQNTPANNLSQQNNDDNSNHRIVEQALSWLLSADPSTGYPQDLFIFDSDATETGMNVHN</sequence>
<dbReference type="EMBL" id="JAEPRA010000007">
    <property type="protein sequence ID" value="KAG2183117.1"/>
    <property type="molecule type" value="Genomic_DNA"/>
</dbReference>
<keyword evidence="9" id="KW-1185">Reference proteome</keyword>
<evidence type="ECO:0000256" key="1">
    <source>
        <dbReference type="ARBA" id="ARBA00004123"/>
    </source>
</evidence>
<dbReference type="InterPro" id="IPR036864">
    <property type="entry name" value="Zn2-C6_fun-type_DNA-bd_sf"/>
</dbReference>
<dbReference type="AlphaFoldDB" id="A0A8H7PZ57"/>
<evidence type="ECO:0000313" key="8">
    <source>
        <dbReference type="EMBL" id="KAG2183117.1"/>
    </source>
</evidence>
<dbReference type="CDD" id="cd12148">
    <property type="entry name" value="fungal_TF_MHR"/>
    <property type="match status" value="1"/>
</dbReference>
<evidence type="ECO:0000256" key="5">
    <source>
        <dbReference type="ARBA" id="ARBA00023242"/>
    </source>
</evidence>
<dbReference type="GO" id="GO:0008270">
    <property type="term" value="F:zinc ion binding"/>
    <property type="evidence" value="ECO:0007669"/>
    <property type="project" value="InterPro"/>
</dbReference>
<evidence type="ECO:0000256" key="3">
    <source>
        <dbReference type="ARBA" id="ARBA00023015"/>
    </source>
</evidence>
<feature type="region of interest" description="Disordered" evidence="6">
    <location>
        <begin position="503"/>
        <end position="524"/>
    </location>
</feature>
<dbReference type="SUPFAM" id="SSF57701">
    <property type="entry name" value="Zn2/Cys6 DNA-binding domain"/>
    <property type="match status" value="1"/>
</dbReference>
<dbReference type="Pfam" id="PF04082">
    <property type="entry name" value="Fungal_trans"/>
    <property type="match status" value="1"/>
</dbReference>
<comment type="caution">
    <text evidence="8">The sequence shown here is derived from an EMBL/GenBank/DDBJ whole genome shotgun (WGS) entry which is preliminary data.</text>
</comment>
<dbReference type="PROSITE" id="PS00463">
    <property type="entry name" value="ZN2_CY6_FUNGAL_1"/>
    <property type="match status" value="1"/>
</dbReference>
<feature type="compositionally biased region" description="Low complexity" evidence="6">
    <location>
        <begin position="513"/>
        <end position="522"/>
    </location>
</feature>
<dbReference type="OrthoDB" id="1924787at2759"/>
<accession>A0A8H7PZ57</accession>
<gene>
    <name evidence="8" type="ORF">INT44_006098</name>
</gene>
<comment type="subcellular location">
    <subcellularLocation>
        <location evidence="1">Nucleus</location>
    </subcellularLocation>
</comment>
<dbReference type="CDD" id="cd00067">
    <property type="entry name" value="GAL4"/>
    <property type="match status" value="1"/>
</dbReference>
<keyword evidence="4" id="KW-0804">Transcription</keyword>
<dbReference type="PANTHER" id="PTHR47338:SF16">
    <property type="entry name" value="TRANSCRIPTION FACTOR, PUTATIVE (AFU_ORTHOLOGUE AFUA_2G09360)-RELATED"/>
    <property type="match status" value="1"/>
</dbReference>
<feature type="domain" description="Zn(2)-C6 fungal-type" evidence="7">
    <location>
        <begin position="11"/>
        <end position="42"/>
    </location>
</feature>
<evidence type="ECO:0000259" key="7">
    <source>
        <dbReference type="PROSITE" id="PS50048"/>
    </source>
</evidence>
<protein>
    <recommendedName>
        <fullName evidence="7">Zn(2)-C6 fungal-type domain-containing protein</fullName>
    </recommendedName>
</protein>
<dbReference type="InterPro" id="IPR001138">
    <property type="entry name" value="Zn2Cys6_DnaBD"/>
</dbReference>
<evidence type="ECO:0000256" key="4">
    <source>
        <dbReference type="ARBA" id="ARBA00023163"/>
    </source>
</evidence>
<dbReference type="PANTHER" id="PTHR47338">
    <property type="entry name" value="ZN(II)2CYS6 TRANSCRIPTION FACTOR (EUROFUNG)-RELATED"/>
    <property type="match status" value="1"/>
</dbReference>
<reference evidence="8" key="1">
    <citation type="submission" date="2020-12" db="EMBL/GenBank/DDBJ databases">
        <title>Metabolic potential, ecology and presence of endohyphal bacteria is reflected in genomic diversity of Mucoromycotina.</title>
        <authorList>
            <person name="Muszewska A."/>
            <person name="Okrasinska A."/>
            <person name="Steczkiewicz K."/>
            <person name="Drgas O."/>
            <person name="Orlowska M."/>
            <person name="Perlinska-Lenart U."/>
            <person name="Aleksandrzak-Piekarczyk T."/>
            <person name="Szatraj K."/>
            <person name="Zielenkiewicz U."/>
            <person name="Pilsyk S."/>
            <person name="Malc E."/>
            <person name="Mieczkowski P."/>
            <person name="Kruszewska J.S."/>
            <person name="Biernat P."/>
            <person name="Pawlowska J."/>
        </authorList>
    </citation>
    <scope>NUCLEOTIDE SEQUENCE</scope>
    <source>
        <strain evidence="8">WA0000051536</strain>
    </source>
</reference>
<keyword evidence="3" id="KW-0805">Transcription regulation</keyword>
<dbReference type="GO" id="GO:0005634">
    <property type="term" value="C:nucleus"/>
    <property type="evidence" value="ECO:0007669"/>
    <property type="project" value="UniProtKB-SubCell"/>
</dbReference>
<dbReference type="InterPro" id="IPR007219">
    <property type="entry name" value="XnlR_reg_dom"/>
</dbReference>
<dbReference type="Proteomes" id="UP000612746">
    <property type="component" value="Unassembled WGS sequence"/>
</dbReference>
<keyword evidence="2" id="KW-0479">Metal-binding</keyword>
<dbReference type="InterPro" id="IPR050815">
    <property type="entry name" value="TF_fung"/>
</dbReference>
<evidence type="ECO:0000256" key="2">
    <source>
        <dbReference type="ARBA" id="ARBA00022723"/>
    </source>
</evidence>
<dbReference type="PROSITE" id="PS50048">
    <property type="entry name" value="ZN2_CY6_FUNGAL_2"/>
    <property type="match status" value="1"/>
</dbReference>
<dbReference type="GO" id="GO:0006351">
    <property type="term" value="P:DNA-templated transcription"/>
    <property type="evidence" value="ECO:0007669"/>
    <property type="project" value="InterPro"/>
</dbReference>
<keyword evidence="5" id="KW-0539">Nucleus</keyword>